<gene>
    <name evidence="1" type="ORF">PPRIM_AZ9-3.1.T1330133</name>
</gene>
<accession>A0A8S1PXJ6</accession>
<dbReference type="Proteomes" id="UP000688137">
    <property type="component" value="Unassembled WGS sequence"/>
</dbReference>
<dbReference type="Pfam" id="PF07004">
    <property type="entry name" value="SHIPPO-rpt"/>
    <property type="match status" value="3"/>
</dbReference>
<comment type="caution">
    <text evidence="1">The sequence shown here is derived from an EMBL/GenBank/DDBJ whole genome shotgun (WGS) entry which is preliminary data.</text>
</comment>
<reference evidence="1" key="1">
    <citation type="submission" date="2021-01" db="EMBL/GenBank/DDBJ databases">
        <authorList>
            <consortium name="Genoscope - CEA"/>
            <person name="William W."/>
        </authorList>
    </citation>
    <scope>NUCLEOTIDE SEQUENCE</scope>
</reference>
<protein>
    <submittedName>
        <fullName evidence="1">Uncharacterized protein</fullName>
    </submittedName>
</protein>
<dbReference type="EMBL" id="CAJJDM010000136">
    <property type="protein sequence ID" value="CAD8107368.1"/>
    <property type="molecule type" value="Genomic_DNA"/>
</dbReference>
<dbReference type="OMA" id="IRTPCQT"/>
<sequence>MSQHIQASVQFSFPKAPRFQRIRTPCQTDYYEPNYFRSTRASGFGYGKKFDFTKIHFYTENYYDPTSSFSNQKGTSFGLGRDLVKYRTYYQGNRVPGPGAYNQSPNKTIGYKIGEKLSKTYQAHEIPGPGTYDQNFYKQRSISINKKPERFSTDSTFNPGPGEYYAQSKSCYSKCKFGNAHRKCFIDEAVRAAEKSGVPGPGNYANFTQFVQLEKSRKRPSTAKN</sequence>
<evidence type="ECO:0000313" key="1">
    <source>
        <dbReference type="EMBL" id="CAD8107368.1"/>
    </source>
</evidence>
<organism evidence="1 2">
    <name type="scientific">Paramecium primaurelia</name>
    <dbReference type="NCBI Taxonomy" id="5886"/>
    <lineage>
        <taxon>Eukaryota</taxon>
        <taxon>Sar</taxon>
        <taxon>Alveolata</taxon>
        <taxon>Ciliophora</taxon>
        <taxon>Intramacronucleata</taxon>
        <taxon>Oligohymenophorea</taxon>
        <taxon>Peniculida</taxon>
        <taxon>Parameciidae</taxon>
        <taxon>Paramecium</taxon>
    </lineage>
</organism>
<dbReference type="AlphaFoldDB" id="A0A8S1PXJ6"/>
<name>A0A8S1PXJ6_PARPR</name>
<evidence type="ECO:0000313" key="2">
    <source>
        <dbReference type="Proteomes" id="UP000688137"/>
    </source>
</evidence>
<dbReference type="InterPro" id="IPR010736">
    <property type="entry name" value="SHIPPO-rpt"/>
</dbReference>
<proteinExistence type="predicted"/>
<keyword evidence="2" id="KW-1185">Reference proteome</keyword>